<dbReference type="GO" id="GO:0015689">
    <property type="term" value="P:molybdate ion transport"/>
    <property type="evidence" value="ECO:0007669"/>
    <property type="project" value="InterPro"/>
</dbReference>
<dbReference type="GO" id="GO:0030973">
    <property type="term" value="F:molybdate ion binding"/>
    <property type="evidence" value="ECO:0007669"/>
    <property type="project" value="InterPro"/>
</dbReference>
<dbReference type="AlphaFoldDB" id="A0A5C1Q472"/>
<dbReference type="PIRSF" id="PIRSF004846">
    <property type="entry name" value="ModA"/>
    <property type="match status" value="1"/>
</dbReference>
<keyword evidence="2" id="KW-0500">Molybdenum</keyword>
<dbReference type="KEGG" id="snn:EWH46_12705"/>
<sequence>MALKSLAMIRTQGSLLFFQVILAILLSLSGMTAVHAGEATVAVAANFTAPMARLAPVFEQATGHRLVLTHGAAGKFYAQIRNGAPFDVLLSSDDETPARLEREGLAPPQTRFTYAIGRLVLWSTQPGRVDAQGAVLRRGDFARLAIANPKVAPYGAAAVEVMERLGVRAALAPKIVQGDSITQAWQFVATGNAELGFVALSQVWKDGRFVAAGSQWLVPATLHAPLRQDAVLLRRGQGNAAAEALLAYLRSDAARRIIRAYGYEF</sequence>
<dbReference type="SUPFAM" id="SSF53850">
    <property type="entry name" value="Periplasmic binding protein-like II"/>
    <property type="match status" value="1"/>
</dbReference>
<dbReference type="CDD" id="cd13539">
    <property type="entry name" value="PBP2_AvModA"/>
    <property type="match status" value="1"/>
</dbReference>
<dbReference type="PANTHER" id="PTHR30632">
    <property type="entry name" value="MOLYBDATE-BINDING PERIPLASMIC PROTEIN"/>
    <property type="match status" value="1"/>
</dbReference>
<dbReference type="EMBL" id="CP035708">
    <property type="protein sequence ID" value="QEN01556.1"/>
    <property type="molecule type" value="Genomic_DNA"/>
</dbReference>
<evidence type="ECO:0000256" key="3">
    <source>
        <dbReference type="ARBA" id="ARBA00022723"/>
    </source>
</evidence>
<comment type="similarity">
    <text evidence="1">Belongs to the bacterial solute-binding protein ModA family.</text>
</comment>
<dbReference type="InterPro" id="IPR005950">
    <property type="entry name" value="ModA"/>
</dbReference>
<dbReference type="InterPro" id="IPR050682">
    <property type="entry name" value="ModA/WtpA"/>
</dbReference>
<keyword evidence="4" id="KW-0732">Signal</keyword>
<keyword evidence="3" id="KW-0479">Metal-binding</keyword>
<evidence type="ECO:0000313" key="6">
    <source>
        <dbReference type="EMBL" id="QEN01556.1"/>
    </source>
</evidence>
<proteinExistence type="inferred from homology"/>
<accession>A0A5C1Q472</accession>
<evidence type="ECO:0000256" key="5">
    <source>
        <dbReference type="ARBA" id="ARBA00062515"/>
    </source>
</evidence>
<dbReference type="GO" id="GO:1901359">
    <property type="term" value="F:tungstate binding"/>
    <property type="evidence" value="ECO:0007669"/>
    <property type="project" value="UniProtKB-ARBA"/>
</dbReference>
<protein>
    <submittedName>
        <fullName evidence="6">Molybdate ABC transporter substrate-binding protein</fullName>
    </submittedName>
</protein>
<dbReference type="InterPro" id="IPR044084">
    <property type="entry name" value="AvModA-like_subst-bd"/>
</dbReference>
<dbReference type="Proteomes" id="UP000323522">
    <property type="component" value="Chromosome"/>
</dbReference>
<dbReference type="Gene3D" id="3.40.190.10">
    <property type="entry name" value="Periplasmic binding protein-like II"/>
    <property type="match status" value="2"/>
</dbReference>
<organism evidence="6 7">
    <name type="scientific">Sphaerotilus sulfidivorans</name>
    <dbReference type="NCBI Taxonomy" id="639200"/>
    <lineage>
        <taxon>Bacteria</taxon>
        <taxon>Pseudomonadati</taxon>
        <taxon>Pseudomonadota</taxon>
        <taxon>Betaproteobacteria</taxon>
        <taxon>Burkholderiales</taxon>
        <taxon>Sphaerotilaceae</taxon>
        <taxon>Sphaerotilus</taxon>
    </lineage>
</organism>
<evidence type="ECO:0000313" key="7">
    <source>
        <dbReference type="Proteomes" id="UP000323522"/>
    </source>
</evidence>
<evidence type="ECO:0000256" key="4">
    <source>
        <dbReference type="ARBA" id="ARBA00022729"/>
    </source>
</evidence>
<dbReference type="Pfam" id="PF13531">
    <property type="entry name" value="SBP_bac_11"/>
    <property type="match status" value="1"/>
</dbReference>
<gene>
    <name evidence="6" type="primary">modA</name>
    <name evidence="6" type="ORF">EWH46_12705</name>
</gene>
<dbReference type="NCBIfam" id="TIGR01256">
    <property type="entry name" value="modA"/>
    <property type="match status" value="1"/>
</dbReference>
<evidence type="ECO:0000256" key="2">
    <source>
        <dbReference type="ARBA" id="ARBA00022505"/>
    </source>
</evidence>
<comment type="subunit">
    <text evidence="5">The complex is composed of two ATP-binding proteins (ModC), two transmembrane proteins (ModB) and a solute-binding protein (ModA).</text>
</comment>
<evidence type="ECO:0000256" key="1">
    <source>
        <dbReference type="ARBA" id="ARBA00009175"/>
    </source>
</evidence>
<dbReference type="OrthoDB" id="9785015at2"/>
<name>A0A5C1Q472_9BURK</name>
<dbReference type="PANTHER" id="PTHR30632:SF14">
    <property type="entry name" value="TUNGSTATE_MOLYBDATE_CHROMATE-BINDING PROTEIN MODA"/>
    <property type="match status" value="1"/>
</dbReference>
<reference evidence="6 7" key="1">
    <citation type="submission" date="2019-02" db="EMBL/GenBank/DDBJ databases">
        <title>Complete Genome Sequence and Methylome Analysis of Sphaerotilus natans subsp. sulfidivorans D-507.</title>
        <authorList>
            <person name="Fomenkov A."/>
            <person name="Gridneva E."/>
            <person name="Smolyakov D."/>
            <person name="Dubinina G."/>
            <person name="Vincze T."/>
            <person name="Grabovich M."/>
            <person name="Roberts R.J."/>
        </authorList>
    </citation>
    <scope>NUCLEOTIDE SEQUENCE [LARGE SCALE GENOMIC DNA]</scope>
    <source>
        <strain evidence="6 7">D-507</strain>
    </source>
</reference>
<dbReference type="FunFam" id="3.40.190.10:FF:000035">
    <property type="entry name" value="Molybdate ABC transporter substrate-binding protein"/>
    <property type="match status" value="1"/>
</dbReference>
<dbReference type="GO" id="GO:0046872">
    <property type="term" value="F:metal ion binding"/>
    <property type="evidence" value="ECO:0007669"/>
    <property type="project" value="UniProtKB-KW"/>
</dbReference>